<name>A0A433SA64_9BURK</name>
<proteinExistence type="predicted"/>
<evidence type="ECO:0000313" key="1">
    <source>
        <dbReference type="EMBL" id="RUS65610.1"/>
    </source>
</evidence>
<dbReference type="EMBL" id="PQSP01000010">
    <property type="protein sequence ID" value="RUS65610.1"/>
    <property type="molecule type" value="Genomic_DNA"/>
</dbReference>
<organism evidence="1 2">
    <name type="scientific">Saezia sanguinis</name>
    <dbReference type="NCBI Taxonomy" id="1965230"/>
    <lineage>
        <taxon>Bacteria</taxon>
        <taxon>Pseudomonadati</taxon>
        <taxon>Pseudomonadota</taxon>
        <taxon>Betaproteobacteria</taxon>
        <taxon>Burkholderiales</taxon>
        <taxon>Saeziaceae</taxon>
        <taxon>Saezia</taxon>
    </lineage>
</organism>
<protein>
    <submittedName>
        <fullName evidence="1">Uncharacterized protein</fullName>
    </submittedName>
</protein>
<keyword evidence="2" id="KW-1185">Reference proteome</keyword>
<accession>A0A433SA64</accession>
<dbReference type="AlphaFoldDB" id="A0A433SA64"/>
<sequence>MYRENKQHNAVQPPESIYKTRFSRLSKAFLLRRCTHLFMKPFSPQRLNGFLHAIALINEEVPLAFSFSIEKLPDRGGLMQDVTAYYQADTEAYLKENCKPVPPDQWHITLKPQPAAPHISLKQPLLGWFFHTQASEVLTQRTKDTLIAAFFSELESLSIAGVAYEILAIPPQGVYYAAHWQDFALPTKEGNWLLHLAVDD</sequence>
<dbReference type="Proteomes" id="UP000286947">
    <property type="component" value="Unassembled WGS sequence"/>
</dbReference>
<reference evidence="1 2" key="1">
    <citation type="submission" date="2018-01" db="EMBL/GenBank/DDBJ databases">
        <title>Saezia sanguinis gen. nov., sp. nov., in the order Burkholderiales isolated from human blood.</title>
        <authorList>
            <person name="Medina-Pascual M.J."/>
            <person name="Valdezate S."/>
            <person name="Monzon S."/>
            <person name="Cuesta I."/>
            <person name="Carrasco G."/>
            <person name="Villalon P."/>
            <person name="Saez-Nieto J.A."/>
        </authorList>
    </citation>
    <scope>NUCLEOTIDE SEQUENCE [LARGE SCALE GENOMIC DNA]</scope>
    <source>
        <strain evidence="1 2">CNM695-12</strain>
    </source>
</reference>
<gene>
    <name evidence="1" type="ORF">CUZ56_02696</name>
</gene>
<comment type="caution">
    <text evidence="1">The sequence shown here is derived from an EMBL/GenBank/DDBJ whole genome shotgun (WGS) entry which is preliminary data.</text>
</comment>
<evidence type="ECO:0000313" key="2">
    <source>
        <dbReference type="Proteomes" id="UP000286947"/>
    </source>
</evidence>